<feature type="region of interest" description="Disordered" evidence="1">
    <location>
        <begin position="1"/>
        <end position="22"/>
    </location>
</feature>
<evidence type="ECO:0000313" key="3">
    <source>
        <dbReference type="Proteomes" id="UP001189429"/>
    </source>
</evidence>
<evidence type="ECO:0000313" key="2">
    <source>
        <dbReference type="EMBL" id="CAK0798866.1"/>
    </source>
</evidence>
<protein>
    <recommendedName>
        <fullName evidence="4">Gamma-glutamylcyclotransferase</fullName>
    </recommendedName>
</protein>
<dbReference type="EMBL" id="CAUYUJ010002036">
    <property type="protein sequence ID" value="CAK0798866.1"/>
    <property type="molecule type" value="Genomic_DNA"/>
</dbReference>
<accession>A0ABN9Q341</accession>
<proteinExistence type="predicted"/>
<evidence type="ECO:0008006" key="4">
    <source>
        <dbReference type="Google" id="ProtNLM"/>
    </source>
</evidence>
<comment type="caution">
    <text evidence="2">The sequence shown here is derived from an EMBL/GenBank/DDBJ whole genome shotgun (WGS) entry which is preliminary data.</text>
</comment>
<evidence type="ECO:0000256" key="1">
    <source>
        <dbReference type="SAM" id="MobiDB-lite"/>
    </source>
</evidence>
<name>A0ABN9Q341_9DINO</name>
<organism evidence="2 3">
    <name type="scientific">Prorocentrum cordatum</name>
    <dbReference type="NCBI Taxonomy" id="2364126"/>
    <lineage>
        <taxon>Eukaryota</taxon>
        <taxon>Sar</taxon>
        <taxon>Alveolata</taxon>
        <taxon>Dinophyceae</taxon>
        <taxon>Prorocentrales</taxon>
        <taxon>Prorocentraceae</taxon>
        <taxon>Prorocentrum</taxon>
    </lineage>
</organism>
<reference evidence="2" key="1">
    <citation type="submission" date="2023-10" db="EMBL/GenBank/DDBJ databases">
        <authorList>
            <person name="Chen Y."/>
            <person name="Shah S."/>
            <person name="Dougan E. K."/>
            <person name="Thang M."/>
            <person name="Chan C."/>
        </authorList>
    </citation>
    <scope>NUCLEOTIDE SEQUENCE [LARGE SCALE GENOMIC DNA]</scope>
</reference>
<sequence>MTLKSRPNGQQQSSVDRGVDRAGYGLRDSIADNLREDLGEVFTACPVCSPAGCPEMLSAAAVHSPSRAPLRQEAPQPGRGDRERGRSRAFPARGLSFLEPAGVGIRGGMSEDRAHRAVPAGGALTAANVVASSSRGPPGAASGGITVVGFGSLLSERSARGTFPDLAGFRLARVRGHRRVFRHPAGIFFERGIVPKDTLEFSSLSVEPCEGSSIVVAVMDIPDMDMDALAKREEEYDLVETPFEHVDSAEPAGSGLMCLPAVGDVDAFVEKWGAARFQESYGQWGIKTIWGWGPDSGILPCPVYLRHCVLAAQKAGTAALESFLDDTFLADRTTTIRAYLASRPDIMETLPPPSLLERYNG</sequence>
<dbReference type="Gene3D" id="3.10.490.10">
    <property type="entry name" value="Gamma-glutamyl cyclotransferase-like"/>
    <property type="match status" value="1"/>
</dbReference>
<dbReference type="PANTHER" id="PTHR35748">
    <property type="entry name" value="OS05G0358400 PROTEIN"/>
    <property type="match status" value="1"/>
</dbReference>
<feature type="region of interest" description="Disordered" evidence="1">
    <location>
        <begin position="64"/>
        <end position="88"/>
    </location>
</feature>
<feature type="compositionally biased region" description="Polar residues" evidence="1">
    <location>
        <begin position="1"/>
        <end position="15"/>
    </location>
</feature>
<dbReference type="Proteomes" id="UP001189429">
    <property type="component" value="Unassembled WGS sequence"/>
</dbReference>
<keyword evidence="3" id="KW-1185">Reference proteome</keyword>
<gene>
    <name evidence="2" type="ORF">PCOR1329_LOCUS7509</name>
</gene>
<dbReference type="PANTHER" id="PTHR35748:SF1">
    <property type="entry name" value="OS05G0358400 PROTEIN"/>
    <property type="match status" value="1"/>
</dbReference>